<feature type="signal peptide" evidence="1">
    <location>
        <begin position="1"/>
        <end position="24"/>
    </location>
</feature>
<protein>
    <submittedName>
        <fullName evidence="2">Uncharacterized protein</fullName>
    </submittedName>
</protein>
<evidence type="ECO:0000256" key="1">
    <source>
        <dbReference type="SAM" id="SignalP"/>
    </source>
</evidence>
<feature type="chain" id="PRO_5020322149" evidence="1">
    <location>
        <begin position="25"/>
        <end position="82"/>
    </location>
</feature>
<reference evidence="2 3" key="1">
    <citation type="submission" date="2019-03" db="EMBL/GenBank/DDBJ databases">
        <title>Draft genome sequences of novel Actinobacteria.</title>
        <authorList>
            <person name="Sahin N."/>
            <person name="Ay H."/>
            <person name="Saygin H."/>
        </authorList>
    </citation>
    <scope>NUCLEOTIDE SEQUENCE [LARGE SCALE GENOMIC DNA]</scope>
    <source>
        <strain evidence="2 3">KC712</strain>
    </source>
</reference>
<accession>A0A4R4X7H6</accession>
<proteinExistence type="predicted"/>
<evidence type="ECO:0000313" key="3">
    <source>
        <dbReference type="Proteomes" id="UP000294543"/>
    </source>
</evidence>
<sequence>MYKSGLILAGLVGGLLMSGGSAYAATFNDGRDGDVKIVLICGDGSIGQRVDNHQNASGILGISIGNTLNHVLSHEHRECNIG</sequence>
<comment type="caution">
    <text evidence="2">The sequence shown here is derived from an EMBL/GenBank/DDBJ whole genome shotgun (WGS) entry which is preliminary data.</text>
</comment>
<name>A0A4R4X7H6_9ACTN</name>
<gene>
    <name evidence="2" type="ORF">E1294_00020</name>
</gene>
<keyword evidence="3" id="KW-1185">Reference proteome</keyword>
<evidence type="ECO:0000313" key="2">
    <source>
        <dbReference type="EMBL" id="TDD26388.1"/>
    </source>
</evidence>
<dbReference type="RefSeq" id="WP_132503522.1">
    <property type="nucleotide sequence ID" value="NZ_SMKP01000001.1"/>
</dbReference>
<dbReference type="Proteomes" id="UP000294543">
    <property type="component" value="Unassembled WGS sequence"/>
</dbReference>
<keyword evidence="1" id="KW-0732">Signal</keyword>
<dbReference type="AlphaFoldDB" id="A0A4R4X7H6"/>
<organism evidence="2 3">
    <name type="scientific">Nonomuraea diastatica</name>
    <dbReference type="NCBI Taxonomy" id="1848329"/>
    <lineage>
        <taxon>Bacteria</taxon>
        <taxon>Bacillati</taxon>
        <taxon>Actinomycetota</taxon>
        <taxon>Actinomycetes</taxon>
        <taxon>Streptosporangiales</taxon>
        <taxon>Streptosporangiaceae</taxon>
        <taxon>Nonomuraea</taxon>
    </lineage>
</organism>
<dbReference type="EMBL" id="SMKP01000001">
    <property type="protein sequence ID" value="TDD26388.1"/>
    <property type="molecule type" value="Genomic_DNA"/>
</dbReference>